<evidence type="ECO:0000256" key="2">
    <source>
        <dbReference type="ARBA" id="ARBA00007249"/>
    </source>
</evidence>
<evidence type="ECO:0000256" key="9">
    <source>
        <dbReference type="ARBA" id="ARBA00022801"/>
    </source>
</evidence>
<keyword evidence="6" id="KW-0479">Metal-binding</keyword>
<dbReference type="Gene3D" id="3.40.50.300">
    <property type="entry name" value="P-loop containing nucleotide triphosphate hydrolases"/>
    <property type="match status" value="1"/>
</dbReference>
<dbReference type="SUPFAM" id="SSF50447">
    <property type="entry name" value="Translation proteins"/>
    <property type="match status" value="1"/>
</dbReference>
<dbReference type="GO" id="GO:0005525">
    <property type="term" value="F:GTP binding"/>
    <property type="evidence" value="ECO:0007669"/>
    <property type="project" value="UniProtKB-KW"/>
</dbReference>
<proteinExistence type="inferred from homology"/>
<organism evidence="14 15">
    <name type="scientific">Aphidius gifuensis</name>
    <name type="common">Parasitoid wasp</name>
    <dbReference type="NCBI Taxonomy" id="684658"/>
    <lineage>
        <taxon>Eukaryota</taxon>
        <taxon>Metazoa</taxon>
        <taxon>Ecdysozoa</taxon>
        <taxon>Arthropoda</taxon>
        <taxon>Hexapoda</taxon>
        <taxon>Insecta</taxon>
        <taxon>Pterygota</taxon>
        <taxon>Neoptera</taxon>
        <taxon>Endopterygota</taxon>
        <taxon>Hymenoptera</taxon>
        <taxon>Apocrita</taxon>
        <taxon>Ichneumonoidea</taxon>
        <taxon>Braconidae</taxon>
        <taxon>Aphidiinae</taxon>
        <taxon>Aphidius</taxon>
    </lineage>
</organism>
<dbReference type="SUPFAM" id="SSF50465">
    <property type="entry name" value="EF-Tu/eEF-1alpha/eIF2-gamma C-terminal domain"/>
    <property type="match status" value="1"/>
</dbReference>
<keyword evidence="11" id="KW-0648">Protein biosynthesis</keyword>
<keyword evidence="10" id="KW-0460">Magnesium</keyword>
<evidence type="ECO:0000256" key="6">
    <source>
        <dbReference type="ARBA" id="ARBA00022723"/>
    </source>
</evidence>
<dbReference type="InterPro" id="IPR005225">
    <property type="entry name" value="Small_GTP-bd"/>
</dbReference>
<dbReference type="PANTHER" id="PTHR43721:SF2">
    <property type="entry name" value="ELONGATION FACTOR TU, MITOCHONDRIAL"/>
    <property type="match status" value="1"/>
</dbReference>
<dbReference type="PROSITE" id="PS51722">
    <property type="entry name" value="G_TR_2"/>
    <property type="match status" value="1"/>
</dbReference>
<dbReference type="GO" id="GO:0070125">
    <property type="term" value="P:mitochondrial translational elongation"/>
    <property type="evidence" value="ECO:0007669"/>
    <property type="project" value="TreeGrafter"/>
</dbReference>
<dbReference type="FunFam" id="2.40.30.10:FF:000085">
    <property type="entry name" value="Elongation factor Tu"/>
    <property type="match status" value="1"/>
</dbReference>
<dbReference type="InterPro" id="IPR000795">
    <property type="entry name" value="T_Tr_GTP-bd_dom"/>
</dbReference>
<keyword evidence="8" id="KW-0251">Elongation factor</keyword>
<evidence type="ECO:0000313" key="15">
    <source>
        <dbReference type="Proteomes" id="UP000639338"/>
    </source>
</evidence>
<dbReference type="Pfam" id="PF03143">
    <property type="entry name" value="GTP_EFTU_D3"/>
    <property type="match status" value="1"/>
</dbReference>
<keyword evidence="9" id="KW-0378">Hydrolase</keyword>
<dbReference type="PROSITE" id="PS00301">
    <property type="entry name" value="G_TR_1"/>
    <property type="match status" value="1"/>
</dbReference>
<dbReference type="PANTHER" id="PTHR43721">
    <property type="entry name" value="ELONGATION FACTOR TU-RELATED"/>
    <property type="match status" value="1"/>
</dbReference>
<feature type="domain" description="Tr-type G" evidence="13">
    <location>
        <begin position="61"/>
        <end position="257"/>
    </location>
</feature>
<gene>
    <name evidence="14" type="ORF">HCN44_006562</name>
</gene>
<evidence type="ECO:0000256" key="8">
    <source>
        <dbReference type="ARBA" id="ARBA00022768"/>
    </source>
</evidence>
<dbReference type="PRINTS" id="PR00315">
    <property type="entry name" value="ELONGATNFCT"/>
</dbReference>
<keyword evidence="15" id="KW-1185">Reference proteome</keyword>
<dbReference type="AlphaFoldDB" id="A0A834Y0G9"/>
<evidence type="ECO:0000256" key="12">
    <source>
        <dbReference type="ARBA" id="ARBA00023134"/>
    </source>
</evidence>
<evidence type="ECO:0000256" key="3">
    <source>
        <dbReference type="ARBA" id="ARBA00011245"/>
    </source>
</evidence>
<dbReference type="InterPro" id="IPR004160">
    <property type="entry name" value="Transl_elong_EFTu/EF1A_C"/>
</dbReference>
<evidence type="ECO:0000256" key="4">
    <source>
        <dbReference type="ARBA" id="ARBA00011986"/>
    </source>
</evidence>
<dbReference type="NCBIfam" id="NF009373">
    <property type="entry name" value="PRK12736.1"/>
    <property type="match status" value="1"/>
</dbReference>
<evidence type="ECO:0000256" key="7">
    <source>
        <dbReference type="ARBA" id="ARBA00022741"/>
    </source>
</evidence>
<dbReference type="Gene3D" id="2.40.30.10">
    <property type="entry name" value="Translation factors"/>
    <property type="match status" value="2"/>
</dbReference>
<dbReference type="GO" id="GO:0005739">
    <property type="term" value="C:mitochondrion"/>
    <property type="evidence" value="ECO:0007669"/>
    <property type="project" value="TreeGrafter"/>
</dbReference>
<evidence type="ECO:0000313" key="14">
    <source>
        <dbReference type="EMBL" id="KAF7995455.1"/>
    </source>
</evidence>
<keyword evidence="7" id="KW-0547">Nucleotide-binding</keyword>
<evidence type="ECO:0000256" key="1">
    <source>
        <dbReference type="ARBA" id="ARBA00004496"/>
    </source>
</evidence>
<dbReference type="Pfam" id="PF00009">
    <property type="entry name" value="GTP_EFTU"/>
    <property type="match status" value="1"/>
</dbReference>
<comment type="caution">
    <text evidence="14">The sequence shown here is derived from an EMBL/GenBank/DDBJ whole genome shotgun (WGS) entry which is preliminary data.</text>
</comment>
<dbReference type="InterPro" id="IPR031157">
    <property type="entry name" value="G_TR_CS"/>
</dbReference>
<dbReference type="FunFam" id="3.40.50.300:FF:000576">
    <property type="entry name" value="Elongation factor Tu"/>
    <property type="match status" value="1"/>
</dbReference>
<dbReference type="OrthoDB" id="2067at2759"/>
<dbReference type="InterPro" id="IPR009000">
    <property type="entry name" value="Transl_B-barrel_sf"/>
</dbReference>
<comment type="subunit">
    <text evidence="3">Monomer.</text>
</comment>
<reference evidence="14 15" key="1">
    <citation type="submission" date="2020-08" db="EMBL/GenBank/DDBJ databases">
        <title>Aphidius gifuensis genome sequencing and assembly.</title>
        <authorList>
            <person name="Du Z."/>
        </authorList>
    </citation>
    <scope>NUCLEOTIDE SEQUENCE [LARGE SCALE GENOMIC DNA]</scope>
    <source>
        <strain evidence="14">YNYX2018</strain>
        <tissue evidence="14">Adults</tissue>
    </source>
</reference>
<evidence type="ECO:0000256" key="5">
    <source>
        <dbReference type="ARBA" id="ARBA00022490"/>
    </source>
</evidence>
<evidence type="ECO:0000256" key="10">
    <source>
        <dbReference type="ARBA" id="ARBA00022842"/>
    </source>
</evidence>
<dbReference type="InterPro" id="IPR041709">
    <property type="entry name" value="EF-Tu_GTP-bd"/>
</dbReference>
<dbReference type="Pfam" id="PF03144">
    <property type="entry name" value="GTP_EFTU_D2"/>
    <property type="match status" value="1"/>
</dbReference>
<keyword evidence="5" id="KW-0963">Cytoplasm</keyword>
<dbReference type="InterPro" id="IPR009001">
    <property type="entry name" value="Transl_elong_EF1A/Init_IF2_C"/>
</dbReference>
<dbReference type="GO" id="GO:0003924">
    <property type="term" value="F:GTPase activity"/>
    <property type="evidence" value="ECO:0007669"/>
    <property type="project" value="InterPro"/>
</dbReference>
<dbReference type="InterPro" id="IPR027417">
    <property type="entry name" value="P-loop_NTPase"/>
</dbReference>
<dbReference type="NCBIfam" id="TIGR00231">
    <property type="entry name" value="small_GTP"/>
    <property type="match status" value="1"/>
</dbReference>
<dbReference type="SUPFAM" id="SSF52540">
    <property type="entry name" value="P-loop containing nucleoside triphosphate hydrolases"/>
    <property type="match status" value="1"/>
</dbReference>
<accession>A0A834Y0G9</accession>
<dbReference type="InterPro" id="IPR050055">
    <property type="entry name" value="EF-Tu_GTPase"/>
</dbReference>
<comment type="subcellular location">
    <subcellularLocation>
        <location evidence="1">Cytoplasm</location>
    </subcellularLocation>
</comment>
<dbReference type="NCBIfam" id="NF000766">
    <property type="entry name" value="PRK00049.1"/>
    <property type="match status" value="1"/>
</dbReference>
<dbReference type="Proteomes" id="UP000639338">
    <property type="component" value="Unassembled WGS sequence"/>
</dbReference>
<dbReference type="EMBL" id="JACMRX010000002">
    <property type="protein sequence ID" value="KAF7995455.1"/>
    <property type="molecule type" value="Genomic_DNA"/>
</dbReference>
<dbReference type="InterPro" id="IPR004161">
    <property type="entry name" value="EFTu-like_2"/>
</dbReference>
<evidence type="ECO:0000259" key="13">
    <source>
        <dbReference type="PROSITE" id="PS51722"/>
    </source>
</evidence>
<dbReference type="GO" id="GO:0003746">
    <property type="term" value="F:translation elongation factor activity"/>
    <property type="evidence" value="ECO:0007669"/>
    <property type="project" value="UniProtKB-KW"/>
</dbReference>
<evidence type="ECO:0000256" key="11">
    <source>
        <dbReference type="ARBA" id="ARBA00022917"/>
    </source>
</evidence>
<dbReference type="EC" id="3.6.5.3" evidence="4"/>
<comment type="similarity">
    <text evidence="2">Belongs to the TRAFAC class translation factor GTPase superfamily. Classic translation factor GTPase family. EF-Tu/EF-1A subfamily.</text>
</comment>
<dbReference type="CDD" id="cd01884">
    <property type="entry name" value="EF_Tu"/>
    <property type="match status" value="1"/>
</dbReference>
<protein>
    <recommendedName>
        <fullName evidence="4">protein-synthesizing GTPase</fullName>
        <ecNumber evidence="4">3.6.5.3</ecNumber>
    </recommendedName>
</protein>
<name>A0A834Y0G9_APHGI</name>
<dbReference type="GO" id="GO:0046872">
    <property type="term" value="F:metal ion binding"/>
    <property type="evidence" value="ECO:0007669"/>
    <property type="project" value="UniProtKB-KW"/>
</dbReference>
<sequence length="477" mass="52508">MVSLGKSIKTILQGIKLTTISINRPYSIVEKSKYLSLKYQLKNSFKIYSLSTRNSSSLEKDEICNIGTIGHVDHGKTTLTAAITKVLSEENKNCKYVPFDQIDKAPQEKSRGITINVAHVGYQTKKRRYAHTDCPGHADFIKNMISGASQMDGAILLVAADDGTMPQTREHLYLAKQLGITKIVIYINKADLVDEELLDLVEIEARELLTNIGFDGCEAPVVRGSALLALKGEKSHYGVDSIKRLMDAADEHFSVPERDYVSPFLLPIDNAINIAGRGTVVVGTLKRGIIKKNAVADLLGFDNDTKTSVSDIQIFHKSVTEAKAGENIGVLLRGVKFSNVFRGMMLSAKDTMASSNHFEAQMYLLDTSEGGRVHPLPAAGHCTPIYSATWSVQTRFDFLVEGSSNMLMPGEQTTARLTLVKKMPMVEGQSFTVRENKTTVATGVVTKILKSIHVVKNKMNEVVVRGLSKDEKQNKKK</sequence>
<keyword evidence="12" id="KW-0342">GTP-binding</keyword>